<dbReference type="RefSeq" id="WP_015775232.1">
    <property type="nucleotide sequence ID" value="NC_013173.1"/>
</dbReference>
<dbReference type="eggNOG" id="COG1639">
    <property type="taxonomic scope" value="Bacteria"/>
</dbReference>
<dbReference type="EMBL" id="CP001629">
    <property type="protein sequence ID" value="ACU91143.1"/>
    <property type="molecule type" value="Genomic_DNA"/>
</dbReference>
<dbReference type="Gene3D" id="1.10.3210.10">
    <property type="entry name" value="Hypothetical protein af1432"/>
    <property type="match status" value="1"/>
</dbReference>
<dbReference type="STRING" id="525897.Dbac_3068"/>
<feature type="domain" description="HDOD" evidence="1">
    <location>
        <begin position="133"/>
        <end position="328"/>
    </location>
</feature>
<sequence length="397" mass="42990">MHKRIEQVLPGEILAADLVDTAGRLLFPKGATLSENAVAALVQRGVTDIEVEDERVPLNAEQLKQAAENAHKFYAGHDLGVAPGPMLLGLRTEAEAMRIERGLPPLLRDCRGPVDPVPLPQELPIFCLNGFEPPQLPAVAQELNLALSAPDPSSTKIVELITRSPGLTAKLLRLVNTPLYGFQRKVETVSRAVSIVGLREVGMLASSLLMVDQFGVIPKSVIEMRSFLEHSLGCALTCKTLAEVTGLAQPEKAFVTGLLHDIGRLYFFTSFPERSRYCIDSALKHQRPLMTEEALFFGIDHADMGERLLDGWGMPGGLSRTVGCHHDPARAADLPLAGIVHLADLLTHAMGLGCSGECGPPQARPEVMDLVPVQPEHMVDIAIRIETQLGLIMGAFQ</sequence>
<dbReference type="PROSITE" id="PS51833">
    <property type="entry name" value="HDOD"/>
    <property type="match status" value="1"/>
</dbReference>
<dbReference type="InterPro" id="IPR052340">
    <property type="entry name" value="RNase_Y/CdgJ"/>
</dbReference>
<accession>C7LWT3</accession>
<dbReference type="HOGENOM" id="CLU_048246_4_1_7"/>
<gene>
    <name evidence="2" type="ordered locus">Dbac_3068</name>
</gene>
<dbReference type="NCBIfam" id="TIGR00277">
    <property type="entry name" value="HDIG"/>
    <property type="match status" value="1"/>
</dbReference>
<dbReference type="InterPro" id="IPR006675">
    <property type="entry name" value="HDIG_dom"/>
</dbReference>
<name>C7LWT3_DESBD</name>
<dbReference type="CDD" id="cd00077">
    <property type="entry name" value="HDc"/>
    <property type="match status" value="1"/>
</dbReference>
<dbReference type="AlphaFoldDB" id="C7LWT3"/>
<reference evidence="2 3" key="1">
    <citation type="journal article" date="2009" name="Stand. Genomic Sci.">
        <title>Complete genome sequence of Desulfomicrobium baculatum type strain (X).</title>
        <authorList>
            <person name="Copeland A."/>
            <person name="Spring S."/>
            <person name="Goker M."/>
            <person name="Schneider S."/>
            <person name="Lapidus A."/>
            <person name="Del Rio T.G."/>
            <person name="Tice H."/>
            <person name="Cheng J.F."/>
            <person name="Chen F."/>
            <person name="Nolan M."/>
            <person name="Bruce D."/>
            <person name="Goodwin L."/>
            <person name="Pitluck S."/>
            <person name="Ivanova N."/>
            <person name="Mavrommatis K."/>
            <person name="Ovchinnikova G."/>
            <person name="Pati A."/>
            <person name="Chen A."/>
            <person name="Palaniappan K."/>
            <person name="Land M."/>
            <person name="Hauser L."/>
            <person name="Chang Y.J."/>
            <person name="Jeffries C.C."/>
            <person name="Meincke L."/>
            <person name="Sims D."/>
            <person name="Brettin T."/>
            <person name="Detter J.C."/>
            <person name="Han C."/>
            <person name="Chain P."/>
            <person name="Bristow J."/>
            <person name="Eisen J.A."/>
            <person name="Markowitz V."/>
            <person name="Hugenholtz P."/>
            <person name="Kyrpides N.C."/>
            <person name="Klenk H.P."/>
            <person name="Lucas S."/>
        </authorList>
    </citation>
    <scope>NUCLEOTIDE SEQUENCE [LARGE SCALE GENOMIC DNA]</scope>
    <source>
        <strain evidence="3">DSM 4028 / VKM B-1378 / X</strain>
    </source>
</reference>
<dbReference type="InterPro" id="IPR003607">
    <property type="entry name" value="HD/PDEase_dom"/>
</dbReference>
<dbReference type="OrthoDB" id="9803649at2"/>
<keyword evidence="2" id="KW-0378">Hydrolase</keyword>
<evidence type="ECO:0000259" key="1">
    <source>
        <dbReference type="PROSITE" id="PS51833"/>
    </source>
</evidence>
<dbReference type="PANTHER" id="PTHR33525">
    <property type="match status" value="1"/>
</dbReference>
<dbReference type="Pfam" id="PF08668">
    <property type="entry name" value="HDOD"/>
    <property type="match status" value="1"/>
</dbReference>
<dbReference type="KEGG" id="dba:Dbac_3068"/>
<dbReference type="PANTHER" id="PTHR33525:SF3">
    <property type="entry name" value="RIBONUCLEASE Y"/>
    <property type="match status" value="1"/>
</dbReference>
<evidence type="ECO:0000313" key="3">
    <source>
        <dbReference type="Proteomes" id="UP000002216"/>
    </source>
</evidence>
<protein>
    <submittedName>
        <fullName evidence="2">Metal dependent phosphohydrolase</fullName>
    </submittedName>
</protein>
<proteinExistence type="predicted"/>
<dbReference type="InterPro" id="IPR013976">
    <property type="entry name" value="HDOD"/>
</dbReference>
<evidence type="ECO:0000313" key="2">
    <source>
        <dbReference type="EMBL" id="ACU91143.1"/>
    </source>
</evidence>
<organism evidence="2 3">
    <name type="scientific">Desulfomicrobium baculatum (strain DSM 4028 / VKM B-1378 / X)</name>
    <name type="common">Desulfovibrio baculatus</name>
    <dbReference type="NCBI Taxonomy" id="525897"/>
    <lineage>
        <taxon>Bacteria</taxon>
        <taxon>Pseudomonadati</taxon>
        <taxon>Thermodesulfobacteriota</taxon>
        <taxon>Desulfovibrionia</taxon>
        <taxon>Desulfovibrionales</taxon>
        <taxon>Desulfomicrobiaceae</taxon>
        <taxon>Desulfomicrobium</taxon>
    </lineage>
</organism>
<dbReference type="SUPFAM" id="SSF109604">
    <property type="entry name" value="HD-domain/PDEase-like"/>
    <property type="match status" value="1"/>
</dbReference>
<keyword evidence="3" id="KW-1185">Reference proteome</keyword>
<dbReference type="GO" id="GO:0016787">
    <property type="term" value="F:hydrolase activity"/>
    <property type="evidence" value="ECO:0007669"/>
    <property type="project" value="UniProtKB-KW"/>
</dbReference>
<dbReference type="SMART" id="SM00471">
    <property type="entry name" value="HDc"/>
    <property type="match status" value="1"/>
</dbReference>
<dbReference type="Proteomes" id="UP000002216">
    <property type="component" value="Chromosome"/>
</dbReference>